<keyword evidence="3" id="KW-1185">Reference proteome</keyword>
<feature type="region of interest" description="Disordered" evidence="1">
    <location>
        <begin position="215"/>
        <end position="350"/>
    </location>
</feature>
<sequence>MTQMIMAREEAARLFQLLPLRSPSVKHPPLILTIMIMMEMTKEPLVFISDLPSIDGSHAPSRSGYPKNDETVAFGFDKYDSISSKDDNNDSDSSIEMSSTSRFMREVDVRGVDSDHVDSFEEGEIIGDSVPLIMMGGVKDNYRLRFEGVTDWHQSQGYREPVTMSSATSDVTYTSVYTDSEPGRAFWGADDEEISEGGIPRVIVLGYDGLPLPPVAPPSPDYIPGPEDPQTPPVPQDEDERGPMFIQARDPDYVPEPIYPEYIPLEDDHEFPAEEQPLPPTDSPTAESPGYVTESDPEEDPEEYEDDETEDGPVDYPMDGGDDVTFRIFRPRPSPSLRPKDHPLNHTMFP</sequence>
<organism evidence="2 3">
    <name type="scientific">Tanacetum coccineum</name>
    <dbReference type="NCBI Taxonomy" id="301880"/>
    <lineage>
        <taxon>Eukaryota</taxon>
        <taxon>Viridiplantae</taxon>
        <taxon>Streptophyta</taxon>
        <taxon>Embryophyta</taxon>
        <taxon>Tracheophyta</taxon>
        <taxon>Spermatophyta</taxon>
        <taxon>Magnoliopsida</taxon>
        <taxon>eudicotyledons</taxon>
        <taxon>Gunneridae</taxon>
        <taxon>Pentapetalae</taxon>
        <taxon>asterids</taxon>
        <taxon>campanulids</taxon>
        <taxon>Asterales</taxon>
        <taxon>Asteraceae</taxon>
        <taxon>Asteroideae</taxon>
        <taxon>Anthemideae</taxon>
        <taxon>Anthemidinae</taxon>
        <taxon>Tanacetum</taxon>
    </lineage>
</organism>
<reference evidence="2" key="2">
    <citation type="submission" date="2022-01" db="EMBL/GenBank/DDBJ databases">
        <authorList>
            <person name="Yamashiro T."/>
            <person name="Shiraishi A."/>
            <person name="Satake H."/>
            <person name="Nakayama K."/>
        </authorList>
    </citation>
    <scope>NUCLEOTIDE SEQUENCE</scope>
</reference>
<protein>
    <submittedName>
        <fullName evidence="2">Uncharacterized protein</fullName>
    </submittedName>
</protein>
<comment type="caution">
    <text evidence="2">The sequence shown here is derived from an EMBL/GenBank/DDBJ whole genome shotgun (WGS) entry which is preliminary data.</text>
</comment>
<reference evidence="2" key="1">
    <citation type="journal article" date="2022" name="Int. J. Mol. Sci.">
        <title>Draft Genome of Tanacetum Coccineum: Genomic Comparison of Closely Related Tanacetum-Family Plants.</title>
        <authorList>
            <person name="Yamashiro T."/>
            <person name="Shiraishi A."/>
            <person name="Nakayama K."/>
            <person name="Satake H."/>
        </authorList>
    </citation>
    <scope>NUCLEOTIDE SEQUENCE</scope>
</reference>
<dbReference type="Proteomes" id="UP001151760">
    <property type="component" value="Unassembled WGS sequence"/>
</dbReference>
<evidence type="ECO:0000256" key="1">
    <source>
        <dbReference type="SAM" id="MobiDB-lite"/>
    </source>
</evidence>
<feature type="compositionally biased region" description="Pro residues" evidence="1">
    <location>
        <begin position="215"/>
        <end position="235"/>
    </location>
</feature>
<accession>A0ABQ4Z824</accession>
<feature type="compositionally biased region" description="Acidic residues" evidence="1">
    <location>
        <begin position="295"/>
        <end position="313"/>
    </location>
</feature>
<evidence type="ECO:0000313" key="3">
    <source>
        <dbReference type="Proteomes" id="UP001151760"/>
    </source>
</evidence>
<gene>
    <name evidence="2" type="ORF">Tco_0752538</name>
</gene>
<proteinExistence type="predicted"/>
<evidence type="ECO:0000313" key="2">
    <source>
        <dbReference type="EMBL" id="GJS85997.1"/>
    </source>
</evidence>
<dbReference type="EMBL" id="BQNB010011091">
    <property type="protein sequence ID" value="GJS85997.1"/>
    <property type="molecule type" value="Genomic_DNA"/>
</dbReference>
<name>A0ABQ4Z824_9ASTR</name>